<keyword evidence="3" id="KW-1185">Reference proteome</keyword>
<accession>A0A6I6ND33</accession>
<evidence type="ECO:0000259" key="1">
    <source>
        <dbReference type="Pfam" id="PF01526"/>
    </source>
</evidence>
<dbReference type="KEGG" id="sbro:GQF42_44325"/>
<dbReference type="Proteomes" id="UP000436138">
    <property type="component" value="Chromosome"/>
</dbReference>
<name>A0A6I6ND33_9ACTN</name>
<feature type="domain" description="Tn3 transposase DDE" evidence="1">
    <location>
        <begin position="2"/>
        <end position="189"/>
    </location>
</feature>
<dbReference type="GO" id="GO:0004803">
    <property type="term" value="F:transposase activity"/>
    <property type="evidence" value="ECO:0007669"/>
    <property type="project" value="InterPro"/>
</dbReference>
<proteinExistence type="predicted"/>
<gene>
    <name evidence="2" type="ORF">GQF42_44325</name>
</gene>
<sequence>MFFRPTRQTSYVYIDALFGEAGRNVIDWDLIEQHFKDLMRVVLSMREGKVSSVLLRRRRLRSGSRKNAHYAAFREVGRVIRTIQLLRYLTDPQMRRRATVATNKVEAYDGLSEWVRFGNRCVIADNDPVEQEKAVKFHALLSNCLIFHNTLDIAQAVRGLQAEGWKVEPEDLAEVSPYLTEKIMRFGEYSTHELDLAPEAYEPHLDVDFAKLDSQDQAGSEQ</sequence>
<evidence type="ECO:0000313" key="2">
    <source>
        <dbReference type="EMBL" id="QHA09272.1"/>
    </source>
</evidence>
<dbReference type="GO" id="GO:0006313">
    <property type="term" value="P:DNA transposition"/>
    <property type="evidence" value="ECO:0007669"/>
    <property type="project" value="InterPro"/>
</dbReference>
<dbReference type="EMBL" id="CP047020">
    <property type="protein sequence ID" value="QHA09272.1"/>
    <property type="molecule type" value="Genomic_DNA"/>
</dbReference>
<organism evidence="2 3">
    <name type="scientific">Streptomyces broussonetiae</name>
    <dbReference type="NCBI Taxonomy" id="2686304"/>
    <lineage>
        <taxon>Bacteria</taxon>
        <taxon>Bacillati</taxon>
        <taxon>Actinomycetota</taxon>
        <taxon>Actinomycetes</taxon>
        <taxon>Kitasatosporales</taxon>
        <taxon>Streptomycetaceae</taxon>
        <taxon>Streptomyces</taxon>
    </lineage>
</organism>
<reference evidence="2 3" key="1">
    <citation type="submission" date="2019-12" db="EMBL/GenBank/DDBJ databases">
        <title>Streptomyces sp. strain T44 isolated from rhizosphere soil of Broussonetia papyrifera.</title>
        <authorList>
            <person name="Mo P."/>
        </authorList>
    </citation>
    <scope>NUCLEOTIDE SEQUENCE [LARGE SCALE GENOMIC DNA]</scope>
    <source>
        <strain evidence="2 3">T44</strain>
    </source>
</reference>
<protein>
    <submittedName>
        <fullName evidence="2">Tn3 family transposase</fullName>
    </submittedName>
</protein>
<evidence type="ECO:0000313" key="3">
    <source>
        <dbReference type="Proteomes" id="UP000436138"/>
    </source>
</evidence>
<dbReference type="AlphaFoldDB" id="A0A6I6ND33"/>
<dbReference type="InterPro" id="IPR002513">
    <property type="entry name" value="Tn3_Tnp_DDE_dom"/>
</dbReference>
<dbReference type="Pfam" id="PF01526">
    <property type="entry name" value="DDE_Tnp_Tn3"/>
    <property type="match status" value="1"/>
</dbReference>